<evidence type="ECO:0000256" key="5">
    <source>
        <dbReference type="ARBA" id="ARBA00022741"/>
    </source>
</evidence>
<evidence type="ECO:0000256" key="9">
    <source>
        <dbReference type="RuleBase" id="RU000384"/>
    </source>
</evidence>
<dbReference type="FunFam" id="3.30.590.10:FF:000005">
    <property type="entry name" value="Probable glutamine synthetase"/>
    <property type="match status" value="1"/>
</dbReference>
<evidence type="ECO:0000256" key="6">
    <source>
        <dbReference type="ARBA" id="ARBA00022840"/>
    </source>
</evidence>
<keyword evidence="6" id="KW-0067">ATP-binding</keyword>
<accession>A0A918THP7</accession>
<dbReference type="Pfam" id="PF00120">
    <property type="entry name" value="Gln-synt_C"/>
    <property type="match status" value="1"/>
</dbReference>
<dbReference type="EMBL" id="BMYJ01000002">
    <property type="protein sequence ID" value="GHC48380.1"/>
    <property type="molecule type" value="Genomic_DNA"/>
</dbReference>
<evidence type="ECO:0000313" key="13">
    <source>
        <dbReference type="Proteomes" id="UP000638981"/>
    </source>
</evidence>
<comment type="function">
    <text evidence="2">Catalyzes the ATP-dependent biosynthesis of glutamine from glutamate and ammonia.</text>
</comment>
<dbReference type="PANTHER" id="PTHR43785">
    <property type="entry name" value="GAMMA-GLUTAMYLPUTRESCINE SYNTHETASE"/>
    <property type="match status" value="1"/>
</dbReference>
<dbReference type="SUPFAM" id="SSF54368">
    <property type="entry name" value="Glutamine synthetase, N-terminal domain"/>
    <property type="match status" value="1"/>
</dbReference>
<dbReference type="PROSITE" id="PS51986">
    <property type="entry name" value="GS_BETA_GRASP"/>
    <property type="match status" value="1"/>
</dbReference>
<dbReference type="GO" id="GO:0006576">
    <property type="term" value="P:biogenic amine metabolic process"/>
    <property type="evidence" value="ECO:0007669"/>
    <property type="project" value="UniProtKB-ARBA"/>
</dbReference>
<evidence type="ECO:0000256" key="7">
    <source>
        <dbReference type="ARBA" id="ARBA00023231"/>
    </source>
</evidence>
<keyword evidence="7" id="KW-0535">Nitrogen fixation</keyword>
<keyword evidence="5" id="KW-0547">Nucleotide-binding</keyword>
<evidence type="ECO:0000259" key="11">
    <source>
        <dbReference type="PROSITE" id="PS51987"/>
    </source>
</evidence>
<dbReference type="Proteomes" id="UP000638981">
    <property type="component" value="Unassembled WGS sequence"/>
</dbReference>
<dbReference type="InterPro" id="IPR008146">
    <property type="entry name" value="Gln_synth_cat_dom"/>
</dbReference>
<evidence type="ECO:0000256" key="1">
    <source>
        <dbReference type="ARBA" id="ARBA00001946"/>
    </source>
</evidence>
<keyword evidence="4" id="KW-0436">Ligase</keyword>
<reference evidence="12" key="1">
    <citation type="journal article" date="2014" name="Int. J. Syst. Evol. Microbiol.">
        <title>Complete genome sequence of Corynebacterium casei LMG S-19264T (=DSM 44701T), isolated from a smear-ripened cheese.</title>
        <authorList>
            <consortium name="US DOE Joint Genome Institute (JGI-PGF)"/>
            <person name="Walter F."/>
            <person name="Albersmeier A."/>
            <person name="Kalinowski J."/>
            <person name="Ruckert C."/>
        </authorList>
    </citation>
    <scope>NUCLEOTIDE SEQUENCE</scope>
    <source>
        <strain evidence="12">KCTC 23310</strain>
    </source>
</reference>
<dbReference type="AlphaFoldDB" id="A0A918THP7"/>
<sequence>MPGNMTFDELKAAVKKGEIDTVIVAAPDMQGRLMGKRFLAQFFVDKGYEETHCCNYLLTVDMDMTTVQGYKSTSWETGYGDYVLKPDLSTLRPLPWLPGTALVLGDMLDHHTHEEVAIAPRTILKKQVARARAMGFEPMMATELEFYLFENSYEQFRDWQQGGQGWGGLKPVSAYNEDYHIFQTTKEEEVMRAIRNGLYGAGIPVENSKGEAEAGQEEINYHYSDALDTADNHVIVKQGVKEIAWTKGKSVTFMAKYDHRRAGSSSHVHQSLWSKDGKPSFYDKSDKHGMSEVMKHFLAGQLHHARDITAFLAPYVNSYKRFTIGMFAPTKAVWSADNRTAGFRLCGEGTKAVRVECRIPGSDINPYLTCAALLAAGLDGIEKKMVLEPEASGDMYMAKKVREIPKNLREAAALLNKSKMLRAAMGDDVVDHYHHAAQWEISETDRVVTDFELQRLLERA</sequence>
<evidence type="ECO:0000256" key="4">
    <source>
        <dbReference type="ARBA" id="ARBA00022598"/>
    </source>
</evidence>
<dbReference type="PANTHER" id="PTHR43785:SF12">
    <property type="entry name" value="TYPE-1 GLUTAMINE SYNTHETASE 2"/>
    <property type="match status" value="1"/>
</dbReference>
<dbReference type="Gene3D" id="3.30.590.10">
    <property type="entry name" value="Glutamine synthetase/guanido kinase, catalytic domain"/>
    <property type="match status" value="1"/>
</dbReference>
<dbReference type="GO" id="GO:0006542">
    <property type="term" value="P:glutamine biosynthetic process"/>
    <property type="evidence" value="ECO:0007669"/>
    <property type="project" value="InterPro"/>
</dbReference>
<dbReference type="InterPro" id="IPR008147">
    <property type="entry name" value="Gln_synt_N"/>
</dbReference>
<dbReference type="PROSITE" id="PS51987">
    <property type="entry name" value="GS_CATALYTIC"/>
    <property type="match status" value="1"/>
</dbReference>
<proteinExistence type="inferred from homology"/>
<organism evidence="12 13">
    <name type="scientific">Neogemmobacter tilapiae</name>
    <dbReference type="NCBI Taxonomy" id="875041"/>
    <lineage>
        <taxon>Bacteria</taxon>
        <taxon>Pseudomonadati</taxon>
        <taxon>Pseudomonadota</taxon>
        <taxon>Alphaproteobacteria</taxon>
        <taxon>Rhodobacterales</taxon>
        <taxon>Paracoccaceae</taxon>
        <taxon>Neogemmobacter</taxon>
    </lineage>
</organism>
<dbReference type="SUPFAM" id="SSF55931">
    <property type="entry name" value="Glutamine synthetase/guanido kinase"/>
    <property type="match status" value="1"/>
</dbReference>
<feature type="domain" description="GS catalytic" evidence="11">
    <location>
        <begin position="120"/>
        <end position="460"/>
    </location>
</feature>
<dbReference type="InterPro" id="IPR014746">
    <property type="entry name" value="Gln_synth/guanido_kin_cat_dom"/>
</dbReference>
<comment type="similarity">
    <text evidence="3 8 9">Belongs to the glutamine synthetase family.</text>
</comment>
<gene>
    <name evidence="12" type="primary">glnA</name>
    <name evidence="12" type="ORF">GCM10007315_07990</name>
</gene>
<dbReference type="GO" id="GO:0005524">
    <property type="term" value="F:ATP binding"/>
    <property type="evidence" value="ECO:0007669"/>
    <property type="project" value="UniProtKB-KW"/>
</dbReference>
<evidence type="ECO:0000256" key="3">
    <source>
        <dbReference type="ARBA" id="ARBA00009897"/>
    </source>
</evidence>
<name>A0A918THP7_9RHOB</name>
<feature type="domain" description="GS beta-grasp" evidence="10">
    <location>
        <begin position="17"/>
        <end position="112"/>
    </location>
</feature>
<dbReference type="InterPro" id="IPR036651">
    <property type="entry name" value="Gln_synt_N_sf"/>
</dbReference>
<protein>
    <submittedName>
        <fullName evidence="12">Glutamine synthetase</fullName>
    </submittedName>
</protein>
<comment type="cofactor">
    <cofactor evidence="1">
        <name>Mg(2+)</name>
        <dbReference type="ChEBI" id="CHEBI:18420"/>
    </cofactor>
</comment>
<dbReference type="GO" id="GO:0004356">
    <property type="term" value="F:glutamine synthetase activity"/>
    <property type="evidence" value="ECO:0007669"/>
    <property type="project" value="InterPro"/>
</dbReference>
<dbReference type="SMART" id="SM01230">
    <property type="entry name" value="Gln-synt_C"/>
    <property type="match status" value="1"/>
</dbReference>
<evidence type="ECO:0000313" key="12">
    <source>
        <dbReference type="EMBL" id="GHC48380.1"/>
    </source>
</evidence>
<comment type="caution">
    <text evidence="12">The sequence shown here is derived from an EMBL/GenBank/DDBJ whole genome shotgun (WGS) entry which is preliminary data.</text>
</comment>
<reference evidence="12" key="2">
    <citation type="submission" date="2020-09" db="EMBL/GenBank/DDBJ databases">
        <authorList>
            <person name="Sun Q."/>
            <person name="Kim S."/>
        </authorList>
    </citation>
    <scope>NUCLEOTIDE SEQUENCE</scope>
    <source>
        <strain evidence="12">KCTC 23310</strain>
    </source>
</reference>
<evidence type="ECO:0000256" key="2">
    <source>
        <dbReference type="ARBA" id="ARBA00003117"/>
    </source>
</evidence>
<evidence type="ECO:0000259" key="10">
    <source>
        <dbReference type="PROSITE" id="PS51986"/>
    </source>
</evidence>
<keyword evidence="13" id="KW-1185">Reference proteome</keyword>
<dbReference type="GO" id="GO:0042402">
    <property type="term" value="P:biogenic amine catabolic process"/>
    <property type="evidence" value="ECO:0007669"/>
    <property type="project" value="UniProtKB-ARBA"/>
</dbReference>
<evidence type="ECO:0000256" key="8">
    <source>
        <dbReference type="PROSITE-ProRule" id="PRU01330"/>
    </source>
</evidence>
<dbReference type="RefSeq" id="WP_189410329.1">
    <property type="nucleotide sequence ID" value="NZ_BMYJ01000002.1"/>
</dbReference>
<dbReference type="Gene3D" id="3.10.20.70">
    <property type="entry name" value="Glutamine synthetase, N-terminal domain"/>
    <property type="match status" value="1"/>
</dbReference>